<keyword evidence="3" id="KW-1185">Reference proteome</keyword>
<evidence type="ECO:0008006" key="4">
    <source>
        <dbReference type="Google" id="ProtNLM"/>
    </source>
</evidence>
<name>A0ABN2MVX0_9PSEU</name>
<dbReference type="Proteomes" id="UP001500449">
    <property type="component" value="Unassembled WGS sequence"/>
</dbReference>
<dbReference type="EMBL" id="BAAAQK010000005">
    <property type="protein sequence ID" value="GAA1840780.1"/>
    <property type="molecule type" value="Genomic_DNA"/>
</dbReference>
<accession>A0ABN2MVX0</accession>
<evidence type="ECO:0000256" key="1">
    <source>
        <dbReference type="SAM" id="MobiDB-lite"/>
    </source>
</evidence>
<reference evidence="2 3" key="1">
    <citation type="journal article" date="2019" name="Int. J. Syst. Evol. Microbiol.">
        <title>The Global Catalogue of Microorganisms (GCM) 10K type strain sequencing project: providing services to taxonomists for standard genome sequencing and annotation.</title>
        <authorList>
            <consortium name="The Broad Institute Genomics Platform"/>
            <consortium name="The Broad Institute Genome Sequencing Center for Infectious Disease"/>
            <person name="Wu L."/>
            <person name="Ma J."/>
        </authorList>
    </citation>
    <scope>NUCLEOTIDE SEQUENCE [LARGE SCALE GENOMIC DNA]</scope>
    <source>
        <strain evidence="2 3">JCM 16009</strain>
    </source>
</reference>
<evidence type="ECO:0000313" key="3">
    <source>
        <dbReference type="Proteomes" id="UP001500449"/>
    </source>
</evidence>
<evidence type="ECO:0000313" key="2">
    <source>
        <dbReference type="EMBL" id="GAA1840780.1"/>
    </source>
</evidence>
<proteinExistence type="predicted"/>
<sequence>MVNGRRWRATDPEIPEEIRDELQRHLGRARSAVRTSRDAGDEEAVKAARHRVDAAKRGLGERGDPWWEQDSATRERRWRAAIEALAER</sequence>
<gene>
    <name evidence="2" type="ORF">GCM10009836_20150</name>
</gene>
<comment type="caution">
    <text evidence="2">The sequence shown here is derived from an EMBL/GenBank/DDBJ whole genome shotgun (WGS) entry which is preliminary data.</text>
</comment>
<feature type="compositionally biased region" description="Basic and acidic residues" evidence="1">
    <location>
        <begin position="35"/>
        <end position="49"/>
    </location>
</feature>
<protein>
    <recommendedName>
        <fullName evidence="4">Biopolymer transporter Tol</fullName>
    </recommendedName>
</protein>
<feature type="region of interest" description="Disordered" evidence="1">
    <location>
        <begin position="28"/>
        <end position="49"/>
    </location>
</feature>
<organism evidence="2 3">
    <name type="scientific">Pseudonocardia ailaonensis</name>
    <dbReference type="NCBI Taxonomy" id="367279"/>
    <lineage>
        <taxon>Bacteria</taxon>
        <taxon>Bacillati</taxon>
        <taxon>Actinomycetota</taxon>
        <taxon>Actinomycetes</taxon>
        <taxon>Pseudonocardiales</taxon>
        <taxon>Pseudonocardiaceae</taxon>
        <taxon>Pseudonocardia</taxon>
    </lineage>
</organism>